<dbReference type="InterPro" id="IPR013324">
    <property type="entry name" value="RNA_pol_sigma_r3/r4-like"/>
</dbReference>
<dbReference type="EMBL" id="CP025791">
    <property type="protein sequence ID" value="AUP78042.1"/>
    <property type="molecule type" value="Genomic_DNA"/>
</dbReference>
<dbReference type="Pfam" id="PF08281">
    <property type="entry name" value="Sigma70_r4_2"/>
    <property type="match status" value="1"/>
</dbReference>
<dbReference type="KEGG" id="fek:C1H87_04665"/>
<dbReference type="Gene3D" id="1.10.1740.10">
    <property type="match status" value="1"/>
</dbReference>
<dbReference type="Proteomes" id="UP000235826">
    <property type="component" value="Chromosome"/>
</dbReference>
<sequence>MDQNKTYKLTLKEFEKVFKRLYEPFCLLAYKYIKDLDQAKDIVQEVFVKVWEKKVPFENEDKIEGYIYKMVINKAIDFLRSKDVKYFETHSLEKLKTLQKENYFPWEDVITVSSDLIESALKSLPNKQEEVMRLSIEDYKNKEIAEKMSIAVNTVKGYKKEAYKTLRKTFSYIRDI</sequence>
<dbReference type="SMART" id="SM00421">
    <property type="entry name" value="HTH_LUXR"/>
    <property type="match status" value="1"/>
</dbReference>
<dbReference type="PANTHER" id="PTHR43133:SF46">
    <property type="entry name" value="RNA POLYMERASE SIGMA-70 FACTOR ECF SUBFAMILY"/>
    <property type="match status" value="1"/>
</dbReference>
<keyword evidence="3" id="KW-0731">Sigma factor</keyword>
<feature type="domain" description="HTH luxR-type" evidence="5">
    <location>
        <begin position="121"/>
        <end position="176"/>
    </location>
</feature>
<dbReference type="GO" id="GO:0003677">
    <property type="term" value="F:DNA binding"/>
    <property type="evidence" value="ECO:0007669"/>
    <property type="project" value="InterPro"/>
</dbReference>
<gene>
    <name evidence="6" type="ORF">C1H87_04665</name>
</gene>
<dbReference type="InterPro" id="IPR039425">
    <property type="entry name" value="RNA_pol_sigma-70-like"/>
</dbReference>
<dbReference type="InterPro" id="IPR036388">
    <property type="entry name" value="WH-like_DNA-bd_sf"/>
</dbReference>
<reference evidence="6 7" key="1">
    <citation type="submission" date="2018-01" db="EMBL/GenBank/DDBJ databases">
        <title>Complete genome sequence of Flavivirga eckloniae ECD14 isolated from seaweed Ecklonia cava.</title>
        <authorList>
            <person name="Lee J.H."/>
            <person name="Baik K.S."/>
            <person name="Seong C.N."/>
        </authorList>
    </citation>
    <scope>NUCLEOTIDE SEQUENCE [LARGE SCALE GENOMIC DNA]</scope>
    <source>
        <strain evidence="6 7">ECD14</strain>
    </source>
</reference>
<protein>
    <submittedName>
        <fullName evidence="6">RNA polymerase sigma-70 factor</fullName>
    </submittedName>
</protein>
<dbReference type="SUPFAM" id="SSF88659">
    <property type="entry name" value="Sigma3 and sigma4 domains of RNA polymerase sigma factors"/>
    <property type="match status" value="1"/>
</dbReference>
<dbReference type="RefSeq" id="WP_102754700.1">
    <property type="nucleotide sequence ID" value="NZ_CP025791.1"/>
</dbReference>
<dbReference type="PANTHER" id="PTHR43133">
    <property type="entry name" value="RNA POLYMERASE ECF-TYPE SIGMA FACTO"/>
    <property type="match status" value="1"/>
</dbReference>
<dbReference type="InterPro" id="IPR000792">
    <property type="entry name" value="Tscrpt_reg_LuxR_C"/>
</dbReference>
<evidence type="ECO:0000256" key="1">
    <source>
        <dbReference type="ARBA" id="ARBA00010641"/>
    </source>
</evidence>
<comment type="similarity">
    <text evidence="1">Belongs to the sigma-70 factor family. ECF subfamily.</text>
</comment>
<dbReference type="SUPFAM" id="SSF88946">
    <property type="entry name" value="Sigma2 domain of RNA polymerase sigma factors"/>
    <property type="match status" value="1"/>
</dbReference>
<keyword evidence="4" id="KW-0804">Transcription</keyword>
<keyword evidence="2" id="KW-0805">Transcription regulation</keyword>
<evidence type="ECO:0000313" key="7">
    <source>
        <dbReference type="Proteomes" id="UP000235826"/>
    </source>
</evidence>
<dbReference type="OrthoDB" id="659855at2"/>
<keyword evidence="7" id="KW-1185">Reference proteome</keyword>
<dbReference type="InterPro" id="IPR013249">
    <property type="entry name" value="RNA_pol_sigma70_r4_t2"/>
</dbReference>
<evidence type="ECO:0000256" key="4">
    <source>
        <dbReference type="ARBA" id="ARBA00023163"/>
    </source>
</evidence>
<dbReference type="InterPro" id="IPR013325">
    <property type="entry name" value="RNA_pol_sigma_r2"/>
</dbReference>
<dbReference type="InterPro" id="IPR014284">
    <property type="entry name" value="RNA_pol_sigma-70_dom"/>
</dbReference>
<organism evidence="6 7">
    <name type="scientific">Flavivirga eckloniae</name>
    <dbReference type="NCBI Taxonomy" id="1803846"/>
    <lineage>
        <taxon>Bacteria</taxon>
        <taxon>Pseudomonadati</taxon>
        <taxon>Bacteroidota</taxon>
        <taxon>Flavobacteriia</taxon>
        <taxon>Flavobacteriales</taxon>
        <taxon>Flavobacteriaceae</taxon>
        <taxon>Flavivirga</taxon>
    </lineage>
</organism>
<name>A0A2K9PLW0_9FLAO</name>
<accession>A0A2K9PLW0</accession>
<dbReference type="InterPro" id="IPR007627">
    <property type="entry name" value="RNA_pol_sigma70_r2"/>
</dbReference>
<dbReference type="AlphaFoldDB" id="A0A2K9PLW0"/>
<dbReference type="NCBIfam" id="TIGR02937">
    <property type="entry name" value="sigma70-ECF"/>
    <property type="match status" value="1"/>
</dbReference>
<evidence type="ECO:0000256" key="2">
    <source>
        <dbReference type="ARBA" id="ARBA00023015"/>
    </source>
</evidence>
<dbReference type="Pfam" id="PF04542">
    <property type="entry name" value="Sigma70_r2"/>
    <property type="match status" value="1"/>
</dbReference>
<evidence type="ECO:0000313" key="6">
    <source>
        <dbReference type="EMBL" id="AUP78042.1"/>
    </source>
</evidence>
<proteinExistence type="inferred from homology"/>
<evidence type="ECO:0000259" key="5">
    <source>
        <dbReference type="SMART" id="SM00421"/>
    </source>
</evidence>
<evidence type="ECO:0000256" key="3">
    <source>
        <dbReference type="ARBA" id="ARBA00023082"/>
    </source>
</evidence>
<dbReference type="Gene3D" id="1.10.10.10">
    <property type="entry name" value="Winged helix-like DNA-binding domain superfamily/Winged helix DNA-binding domain"/>
    <property type="match status" value="1"/>
</dbReference>
<dbReference type="GO" id="GO:0016987">
    <property type="term" value="F:sigma factor activity"/>
    <property type="evidence" value="ECO:0007669"/>
    <property type="project" value="UniProtKB-KW"/>
</dbReference>
<dbReference type="GO" id="GO:0006352">
    <property type="term" value="P:DNA-templated transcription initiation"/>
    <property type="evidence" value="ECO:0007669"/>
    <property type="project" value="InterPro"/>
</dbReference>